<dbReference type="AlphaFoldDB" id="A0A1I2KDJ2"/>
<dbReference type="EMBL" id="FONY01000116">
    <property type="protein sequence ID" value="SFF65115.1"/>
    <property type="molecule type" value="Genomic_DNA"/>
</dbReference>
<sequence length="80" mass="9081">MNEKEQLAKLKAILAKHDYLGGNLYLTSNDACLLYVCICSHLVLNKNEPNMQAKLLGEKVLAFARQFDSMNTFIETLNFN</sequence>
<evidence type="ECO:0000313" key="2">
    <source>
        <dbReference type="Proteomes" id="UP000199513"/>
    </source>
</evidence>
<dbReference type="Proteomes" id="UP000199513">
    <property type="component" value="Unassembled WGS sequence"/>
</dbReference>
<gene>
    <name evidence="1" type="ORF">SAMN04488541_11162</name>
</gene>
<keyword evidence="2" id="KW-1185">Reference proteome</keyword>
<dbReference type="RefSeq" id="WP_091549660.1">
    <property type="nucleotide sequence ID" value="NZ_FONY01000116.1"/>
</dbReference>
<protein>
    <submittedName>
        <fullName evidence="1">Uncharacterized protein</fullName>
    </submittedName>
</protein>
<evidence type="ECO:0000313" key="1">
    <source>
        <dbReference type="EMBL" id="SFF65115.1"/>
    </source>
</evidence>
<reference evidence="1 2" key="1">
    <citation type="submission" date="2016-10" db="EMBL/GenBank/DDBJ databases">
        <authorList>
            <person name="de Groot N.N."/>
        </authorList>
    </citation>
    <scope>NUCLEOTIDE SEQUENCE [LARGE SCALE GENOMIC DNA]</scope>
    <source>
        <strain>GEY</strain>
        <strain evidence="2">DSM 9560</strain>
    </source>
</reference>
<organism evidence="1 2">
    <name type="scientific">Thermoflexibacter ruber</name>
    <dbReference type="NCBI Taxonomy" id="1003"/>
    <lineage>
        <taxon>Bacteria</taxon>
        <taxon>Pseudomonadati</taxon>
        <taxon>Bacteroidota</taxon>
        <taxon>Cytophagia</taxon>
        <taxon>Cytophagales</taxon>
        <taxon>Thermoflexibacteraceae</taxon>
        <taxon>Thermoflexibacter</taxon>
    </lineage>
</organism>
<accession>A0A1I2KDJ2</accession>
<name>A0A1I2KDJ2_9BACT</name>
<proteinExistence type="predicted"/>